<dbReference type="InterPro" id="IPR050903">
    <property type="entry name" value="Bact_Chemotaxis_MeTrfase"/>
</dbReference>
<dbReference type="InterPro" id="IPR000780">
    <property type="entry name" value="CheR_MeTrfase"/>
</dbReference>
<accession>A0A7G9GNG9</accession>
<dbReference type="InterPro" id="IPR022642">
    <property type="entry name" value="CheR_C"/>
</dbReference>
<dbReference type="Pfam" id="PF03705">
    <property type="entry name" value="CheR_N"/>
    <property type="match status" value="1"/>
</dbReference>
<evidence type="ECO:0000256" key="2">
    <source>
        <dbReference type="ARBA" id="ARBA00012534"/>
    </source>
</evidence>
<dbReference type="PRINTS" id="PR00996">
    <property type="entry name" value="CHERMTFRASE"/>
</dbReference>
<keyword evidence="4 7" id="KW-0808">Transferase</keyword>
<dbReference type="GO" id="GO:0008983">
    <property type="term" value="F:protein-glutamate O-methyltransferase activity"/>
    <property type="evidence" value="ECO:0007669"/>
    <property type="project" value="UniProtKB-EC"/>
</dbReference>
<keyword evidence="8" id="KW-1185">Reference proteome</keyword>
<dbReference type="Gene3D" id="1.10.155.10">
    <property type="entry name" value="Chemotaxis receptor methyltransferase CheR, N-terminal domain"/>
    <property type="match status" value="1"/>
</dbReference>
<dbReference type="PANTHER" id="PTHR24422:SF19">
    <property type="entry name" value="CHEMOTAXIS PROTEIN METHYLTRANSFERASE"/>
    <property type="match status" value="1"/>
</dbReference>
<name>A0A7G9GNG9_9FIRM</name>
<dbReference type="KEGG" id="ehn:H9Q80_19295"/>
<evidence type="ECO:0000259" key="6">
    <source>
        <dbReference type="PROSITE" id="PS50123"/>
    </source>
</evidence>
<protein>
    <recommendedName>
        <fullName evidence="2">protein-glutamate O-methyltransferase</fullName>
        <ecNumber evidence="2">2.1.1.80</ecNumber>
    </recommendedName>
</protein>
<comment type="catalytic activity">
    <reaction evidence="1">
        <text>L-glutamyl-[protein] + S-adenosyl-L-methionine = [protein]-L-glutamate 5-O-methyl ester + S-adenosyl-L-homocysteine</text>
        <dbReference type="Rhea" id="RHEA:24452"/>
        <dbReference type="Rhea" id="RHEA-COMP:10208"/>
        <dbReference type="Rhea" id="RHEA-COMP:10311"/>
        <dbReference type="ChEBI" id="CHEBI:29973"/>
        <dbReference type="ChEBI" id="CHEBI:57856"/>
        <dbReference type="ChEBI" id="CHEBI:59789"/>
        <dbReference type="ChEBI" id="CHEBI:82795"/>
        <dbReference type="EC" id="2.1.1.80"/>
    </reaction>
</comment>
<gene>
    <name evidence="7" type="ORF">H9Q80_19295</name>
</gene>
<dbReference type="AlphaFoldDB" id="A0A7G9GNG9"/>
<dbReference type="EMBL" id="CP060636">
    <property type="protein sequence ID" value="QNM12351.1"/>
    <property type="molecule type" value="Genomic_DNA"/>
</dbReference>
<keyword evidence="5" id="KW-0949">S-adenosyl-L-methionine</keyword>
<dbReference type="Proteomes" id="UP000515856">
    <property type="component" value="Chromosome"/>
</dbReference>
<evidence type="ECO:0000256" key="1">
    <source>
        <dbReference type="ARBA" id="ARBA00001541"/>
    </source>
</evidence>
<evidence type="ECO:0000313" key="7">
    <source>
        <dbReference type="EMBL" id="QNM12351.1"/>
    </source>
</evidence>
<dbReference type="SUPFAM" id="SSF53335">
    <property type="entry name" value="S-adenosyl-L-methionine-dependent methyltransferases"/>
    <property type="match status" value="1"/>
</dbReference>
<dbReference type="SUPFAM" id="SSF47757">
    <property type="entry name" value="Chemotaxis receptor methyltransferase CheR, N-terminal domain"/>
    <property type="match status" value="1"/>
</dbReference>
<dbReference type="Gene3D" id="3.40.50.150">
    <property type="entry name" value="Vaccinia Virus protein VP39"/>
    <property type="match status" value="1"/>
</dbReference>
<dbReference type="InterPro" id="IPR022641">
    <property type="entry name" value="CheR_N"/>
</dbReference>
<feature type="domain" description="CheR-type methyltransferase" evidence="6">
    <location>
        <begin position="1"/>
        <end position="267"/>
    </location>
</feature>
<reference evidence="7 8" key="1">
    <citation type="submission" date="2020-08" db="EMBL/GenBank/DDBJ databases">
        <authorList>
            <person name="Liu C."/>
            <person name="Sun Q."/>
        </authorList>
    </citation>
    <scope>NUCLEOTIDE SEQUENCE [LARGE SCALE GENOMIC DNA]</scope>
    <source>
        <strain evidence="7 8">NSJ-61</strain>
    </source>
</reference>
<dbReference type="PANTHER" id="PTHR24422">
    <property type="entry name" value="CHEMOTAXIS PROTEIN METHYLTRANSFERASE"/>
    <property type="match status" value="1"/>
</dbReference>
<dbReference type="PROSITE" id="PS50123">
    <property type="entry name" value="CHER"/>
    <property type="match status" value="1"/>
</dbReference>
<proteinExistence type="predicted"/>
<dbReference type="RefSeq" id="WP_158552342.1">
    <property type="nucleotide sequence ID" value="NZ_CP060636.1"/>
</dbReference>
<keyword evidence="3 7" id="KW-0489">Methyltransferase</keyword>
<evidence type="ECO:0000256" key="5">
    <source>
        <dbReference type="ARBA" id="ARBA00022691"/>
    </source>
</evidence>
<dbReference type="EC" id="2.1.1.80" evidence="2"/>
<sequence length="271" mass="32343">MVKIRDDEFQYLCELLYQSYGLNMRKKRVLIEYRLMNILQKYQVNSFQEYFSLLRTDKSGKMKEEMLNKLTTNYSFFMREPQHFEFIKKEILPKLCVSKPFSVWIAGCSYGQECYTLAMILEELRLSGMVLPPINIYATDINTVALEQAKTGIYPKEAIANLPELWRKRFCRSLSDGTIQLKECIRKQVTFEYHNIMEPYDKRKFHLIMCRNVLIYFDERSRNKIYQRFYNSLQPKGFLILGMAEMILQNHVLFKYHGASIYQVKESVHGE</sequence>
<dbReference type="GO" id="GO:0032259">
    <property type="term" value="P:methylation"/>
    <property type="evidence" value="ECO:0007669"/>
    <property type="project" value="UniProtKB-KW"/>
</dbReference>
<dbReference type="InterPro" id="IPR029063">
    <property type="entry name" value="SAM-dependent_MTases_sf"/>
</dbReference>
<dbReference type="Pfam" id="PF01739">
    <property type="entry name" value="CheR"/>
    <property type="match status" value="1"/>
</dbReference>
<organism evidence="7 8">
    <name type="scientific">[Eubacterium] hominis</name>
    <dbReference type="NCBI Taxonomy" id="2764325"/>
    <lineage>
        <taxon>Bacteria</taxon>
        <taxon>Bacillati</taxon>
        <taxon>Bacillota</taxon>
        <taxon>Erysipelotrichia</taxon>
        <taxon>Erysipelotrichales</taxon>
        <taxon>Erysipelotrichaceae</taxon>
        <taxon>Amedibacillus</taxon>
    </lineage>
</organism>
<dbReference type="InterPro" id="IPR036804">
    <property type="entry name" value="CheR_N_sf"/>
</dbReference>
<evidence type="ECO:0000313" key="8">
    <source>
        <dbReference type="Proteomes" id="UP000515856"/>
    </source>
</evidence>
<evidence type="ECO:0000256" key="4">
    <source>
        <dbReference type="ARBA" id="ARBA00022679"/>
    </source>
</evidence>
<dbReference type="SMART" id="SM00138">
    <property type="entry name" value="MeTrc"/>
    <property type="match status" value="1"/>
</dbReference>
<evidence type="ECO:0000256" key="3">
    <source>
        <dbReference type="ARBA" id="ARBA00022603"/>
    </source>
</evidence>